<feature type="signal peptide" evidence="2">
    <location>
        <begin position="1"/>
        <end position="20"/>
    </location>
</feature>
<dbReference type="InterPro" id="IPR025511">
    <property type="entry name" value="DUF4398"/>
</dbReference>
<dbReference type="Pfam" id="PF14346">
    <property type="entry name" value="DUF4398"/>
    <property type="match status" value="1"/>
</dbReference>
<dbReference type="PROSITE" id="PS51257">
    <property type="entry name" value="PROKAR_LIPOPROTEIN"/>
    <property type="match status" value="1"/>
</dbReference>
<gene>
    <name evidence="4" type="ORF">OSV15_14995</name>
</gene>
<protein>
    <submittedName>
        <fullName evidence="4">DUF4398 domain-containing protein</fullName>
    </submittedName>
</protein>
<evidence type="ECO:0000313" key="5">
    <source>
        <dbReference type="Proteomes" id="UP001164632"/>
    </source>
</evidence>
<name>A0AA47HXB1_9GAMM</name>
<proteinExistence type="predicted"/>
<reference evidence="4" key="1">
    <citation type="submission" date="2022-11" db="EMBL/GenBank/DDBJ databases">
        <title>Genomic of Pseudomonas TF18.</title>
        <authorList>
            <person name="Liu T."/>
        </authorList>
    </citation>
    <scope>NUCLEOTIDE SEQUENCE</scope>
    <source>
        <strain evidence="4">TF18</strain>
    </source>
</reference>
<keyword evidence="2" id="KW-0732">Signal</keyword>
<dbReference type="Proteomes" id="UP001164632">
    <property type="component" value="Chromosome"/>
</dbReference>
<accession>A0AA47HXB1</accession>
<dbReference type="EMBL" id="CP113257">
    <property type="protein sequence ID" value="WAE50985.1"/>
    <property type="molecule type" value="Genomic_DNA"/>
</dbReference>
<organism evidence="4 5">
    <name type="scientific">Stutzerimonas frequens</name>
    <dbReference type="NCBI Taxonomy" id="2968969"/>
    <lineage>
        <taxon>Bacteria</taxon>
        <taxon>Pseudomonadati</taxon>
        <taxon>Pseudomonadota</taxon>
        <taxon>Gammaproteobacteria</taxon>
        <taxon>Pseudomonadales</taxon>
        <taxon>Pseudomonadaceae</taxon>
        <taxon>Stutzerimonas</taxon>
    </lineage>
</organism>
<feature type="chain" id="PRO_5041274316" evidence="2">
    <location>
        <begin position="21"/>
        <end position="118"/>
    </location>
</feature>
<evidence type="ECO:0000259" key="3">
    <source>
        <dbReference type="Pfam" id="PF14346"/>
    </source>
</evidence>
<dbReference type="Gene3D" id="1.20.1270.390">
    <property type="match status" value="1"/>
</dbReference>
<evidence type="ECO:0000256" key="2">
    <source>
        <dbReference type="SAM" id="SignalP"/>
    </source>
</evidence>
<keyword evidence="1" id="KW-0175">Coiled coil</keyword>
<evidence type="ECO:0000313" key="4">
    <source>
        <dbReference type="EMBL" id="WAE50985.1"/>
    </source>
</evidence>
<feature type="domain" description="DUF4398" evidence="3">
    <location>
        <begin position="27"/>
        <end position="102"/>
    </location>
</feature>
<feature type="coiled-coil region" evidence="1">
    <location>
        <begin position="51"/>
        <end position="113"/>
    </location>
</feature>
<dbReference type="RefSeq" id="WP_267930688.1">
    <property type="nucleotide sequence ID" value="NZ_CP113257.1"/>
</dbReference>
<sequence>MRRLLPCALSLPLLVLLGCASDPAPVAQLRLTEEAVAQARSIETALVYEELVQAETKLAAARSALEVGENREARLLAEQAELDARLAELRVLSDQREAQVGDLNRRIQRLRQQLGDVR</sequence>
<evidence type="ECO:0000256" key="1">
    <source>
        <dbReference type="SAM" id="Coils"/>
    </source>
</evidence>
<dbReference type="AlphaFoldDB" id="A0AA47HXB1"/>